<keyword evidence="5" id="KW-0347">Helicase</keyword>
<name>A0A058Z5P5_FONAL</name>
<dbReference type="InterPro" id="IPR011709">
    <property type="entry name" value="DEAD-box_helicase_OB_fold"/>
</dbReference>
<dbReference type="OrthoDB" id="10253254at2759"/>
<keyword evidence="13" id="KW-1185">Reference proteome</keyword>
<feature type="compositionally biased region" description="Polar residues" evidence="9">
    <location>
        <begin position="218"/>
        <end position="227"/>
    </location>
</feature>
<dbReference type="InterPro" id="IPR011545">
    <property type="entry name" value="DEAD/DEAH_box_helicase_dom"/>
</dbReference>
<feature type="compositionally biased region" description="Polar residues" evidence="9">
    <location>
        <begin position="90"/>
        <end position="99"/>
    </location>
</feature>
<dbReference type="OMA" id="PWMKHSF"/>
<evidence type="ECO:0000256" key="4">
    <source>
        <dbReference type="ARBA" id="ARBA00022801"/>
    </source>
</evidence>
<sequence>MSAPGGHSLGQLQRLELSHAICKALSDRGREQIANLKVARLLIKFHNSSSTRGAFLEKLKEFNFEPDFIDYLYDLIIQFQSSAGPPVKPASSSSTTGPSNPRDGRHDTRELDRRDDRQDDRHEDRGYDRRDDRRDDRGYDRRDDRGYDRRDDRGRDRRDSRDHRDRDREYDRRDRYDSHDDDQFKRPIGGSKAAALDQHDLWGPIPSALPSPPLSGAQTASRSTSTKRLQHRMSSPDRWELSQLSAAGLRNEDFAQDFDADFHPVPMPGRAMTETEEAEQDVEIELSDRMPVFLAGKARQALDMSPIKIIKNPDGSMMAAANKQAALAKQRAELRQQELESSLDSVPNDLSTGWNDPLSIPGSRTFANDLRGMAAERPDEPEWRQAVISTNTTFGRQTSMSIREQRESLPVFRLREQLIQAVRDNQILVVIGETGSGKSTQLTQYLAEAGFAANGRIGCTQPRRVAATEVARRVAEEVGCRVGEEVGYTVRFDDVTSSATKICYMTDGMMLRQCLIDPDLRQYSVIMLDEAHERSLNTDVLFALLKETVQRRPDLKLIVTSATLNARKFSEYFFNCNLFQIPGRMFDVEVLYAKEPTTDYLEQAILTVMRLHFSEPEGDILVFLTGKEEIDSACEVLYNRMKSFGSDVPELIILPIYSTLPSQMQSRVFEPTPPHKRKVILATNIAETSLTIDGIVYVIDPGYVKQNTYNPKLDMDALEVVPISKAQAEQRKGRAGRTGPGKCLRLYTSSQYHNEMHDSPIPEIQRTDLATVVLTLKAIGINDIFNFDFMDKPDMQFMVHAMQQLYALGALDNEGLLTRLGRKMAEFPLKPQLCKMLIESVNLGCSEEVLTIVSMLSADSEFFYRPADDQVKADQARNKFFQPEGDHLTLLTIFNAWKQAGFTKTWCTENFIHHRAMKTSLDVRQQLLSYMERYKHPIISCGRNYTNVCIAICSGFFSHAAKKDPQEGYKTLAEGTPVYIHPSSSLHSKHPEWVIYHSLVFTTKEYMREVLFIDPRWLVQVAPAYFNVADVSRVSKHKQQVRLEPLYSKFETPNEWRLSKRRPTHRASQTFG</sequence>
<accession>A0A058Z5P5</accession>
<dbReference type="Pfam" id="PF00271">
    <property type="entry name" value="Helicase_C"/>
    <property type="match status" value="1"/>
</dbReference>
<evidence type="ECO:0000256" key="8">
    <source>
        <dbReference type="ARBA" id="ARBA00047984"/>
    </source>
</evidence>
<dbReference type="Pfam" id="PF04408">
    <property type="entry name" value="WHD_HA2"/>
    <property type="match status" value="1"/>
</dbReference>
<keyword evidence="3" id="KW-0547">Nucleotide-binding</keyword>
<dbReference type="SMART" id="SM00847">
    <property type="entry name" value="HA2"/>
    <property type="match status" value="1"/>
</dbReference>
<proteinExistence type="predicted"/>
<organism evidence="12">
    <name type="scientific">Fonticula alba</name>
    <name type="common">Slime mold</name>
    <dbReference type="NCBI Taxonomy" id="691883"/>
    <lineage>
        <taxon>Eukaryota</taxon>
        <taxon>Rotosphaerida</taxon>
        <taxon>Fonticulaceae</taxon>
        <taxon>Fonticula</taxon>
    </lineage>
</organism>
<evidence type="ECO:0000256" key="7">
    <source>
        <dbReference type="ARBA" id="ARBA00023187"/>
    </source>
</evidence>
<evidence type="ECO:0000256" key="1">
    <source>
        <dbReference type="ARBA" id="ARBA00012552"/>
    </source>
</evidence>
<dbReference type="Pfam" id="PF07717">
    <property type="entry name" value="OB_NTP_bind"/>
    <property type="match status" value="1"/>
</dbReference>
<dbReference type="SUPFAM" id="SSF52540">
    <property type="entry name" value="P-loop containing nucleoside triphosphate hydrolases"/>
    <property type="match status" value="1"/>
</dbReference>
<dbReference type="FunFam" id="1.20.120.1080:FF:000001">
    <property type="entry name" value="Pre-mRNA-splicing factor ATP-dependent RNA helicase"/>
    <property type="match status" value="1"/>
</dbReference>
<keyword evidence="4" id="KW-0378">Hydrolase</keyword>
<evidence type="ECO:0000259" key="11">
    <source>
        <dbReference type="PROSITE" id="PS51194"/>
    </source>
</evidence>
<dbReference type="PROSITE" id="PS00690">
    <property type="entry name" value="DEAH_ATP_HELICASE"/>
    <property type="match status" value="1"/>
</dbReference>
<feature type="compositionally biased region" description="Basic and acidic residues" evidence="9">
    <location>
        <begin position="102"/>
        <end position="185"/>
    </location>
</feature>
<dbReference type="GO" id="GO:0005524">
    <property type="term" value="F:ATP binding"/>
    <property type="evidence" value="ECO:0007669"/>
    <property type="project" value="UniProtKB-KW"/>
</dbReference>
<evidence type="ECO:0000313" key="12">
    <source>
        <dbReference type="EMBL" id="KCV69263.1"/>
    </source>
</evidence>
<dbReference type="GO" id="GO:0000390">
    <property type="term" value="P:spliceosomal complex disassembly"/>
    <property type="evidence" value="ECO:0007669"/>
    <property type="project" value="TreeGrafter"/>
</dbReference>
<dbReference type="EMBL" id="KB932206">
    <property type="protein sequence ID" value="KCV69263.1"/>
    <property type="molecule type" value="Genomic_DNA"/>
</dbReference>
<comment type="catalytic activity">
    <reaction evidence="8">
        <text>ATP + H2O = ADP + phosphate + H(+)</text>
        <dbReference type="Rhea" id="RHEA:13065"/>
        <dbReference type="ChEBI" id="CHEBI:15377"/>
        <dbReference type="ChEBI" id="CHEBI:15378"/>
        <dbReference type="ChEBI" id="CHEBI:30616"/>
        <dbReference type="ChEBI" id="CHEBI:43474"/>
        <dbReference type="ChEBI" id="CHEBI:456216"/>
        <dbReference type="EC" id="3.6.4.13"/>
    </reaction>
</comment>
<dbReference type="InterPro" id="IPR002464">
    <property type="entry name" value="DNA/RNA_helicase_DEAH_CS"/>
</dbReference>
<dbReference type="FunFam" id="3.40.50.300:FF:000007">
    <property type="entry name" value="Pre-mRNA-splicing factor ATP-dependent RNA helicase"/>
    <property type="match status" value="1"/>
</dbReference>
<dbReference type="Gene3D" id="1.20.120.1080">
    <property type="match status" value="1"/>
</dbReference>
<feature type="domain" description="Helicase ATP-binding" evidence="10">
    <location>
        <begin position="419"/>
        <end position="582"/>
    </location>
</feature>
<dbReference type="InterPro" id="IPR001650">
    <property type="entry name" value="Helicase_C-like"/>
</dbReference>
<dbReference type="InterPro" id="IPR027417">
    <property type="entry name" value="P-loop_NTPase"/>
</dbReference>
<dbReference type="EC" id="3.6.4.13" evidence="1"/>
<evidence type="ECO:0000256" key="3">
    <source>
        <dbReference type="ARBA" id="ARBA00022741"/>
    </source>
</evidence>
<dbReference type="GeneID" id="20528415"/>
<dbReference type="STRING" id="691883.A0A058Z5P5"/>
<dbReference type="GO" id="GO:0003724">
    <property type="term" value="F:RNA helicase activity"/>
    <property type="evidence" value="ECO:0007669"/>
    <property type="project" value="UniProtKB-EC"/>
</dbReference>
<evidence type="ECO:0000256" key="2">
    <source>
        <dbReference type="ARBA" id="ARBA00022664"/>
    </source>
</evidence>
<feature type="domain" description="Helicase C-terminal" evidence="11">
    <location>
        <begin position="600"/>
        <end position="780"/>
    </location>
</feature>
<keyword evidence="6" id="KW-0067">ATP-binding</keyword>
<evidence type="ECO:0000259" key="10">
    <source>
        <dbReference type="PROSITE" id="PS51192"/>
    </source>
</evidence>
<dbReference type="InterPro" id="IPR014001">
    <property type="entry name" value="Helicase_ATP-bd"/>
</dbReference>
<dbReference type="SMART" id="SM00490">
    <property type="entry name" value="HELICc"/>
    <property type="match status" value="1"/>
</dbReference>
<dbReference type="PROSITE" id="PS51194">
    <property type="entry name" value="HELICASE_CTER"/>
    <property type="match status" value="1"/>
</dbReference>
<dbReference type="RefSeq" id="XP_009495828.1">
    <property type="nucleotide sequence ID" value="XM_009497553.1"/>
</dbReference>
<keyword evidence="2" id="KW-0507">mRNA processing</keyword>
<dbReference type="InterPro" id="IPR007502">
    <property type="entry name" value="Helicase-assoc_dom"/>
</dbReference>
<dbReference type="Pfam" id="PF00270">
    <property type="entry name" value="DEAD"/>
    <property type="match status" value="1"/>
</dbReference>
<dbReference type="GO" id="GO:0003723">
    <property type="term" value="F:RNA binding"/>
    <property type="evidence" value="ECO:0007669"/>
    <property type="project" value="TreeGrafter"/>
</dbReference>
<dbReference type="GO" id="GO:0071013">
    <property type="term" value="C:catalytic step 2 spliceosome"/>
    <property type="evidence" value="ECO:0007669"/>
    <property type="project" value="TreeGrafter"/>
</dbReference>
<dbReference type="PANTHER" id="PTHR18934:SF85">
    <property type="entry name" value="ATP-DEPENDENT RNA HELICASE DHX8"/>
    <property type="match status" value="1"/>
</dbReference>
<evidence type="ECO:0000313" key="13">
    <source>
        <dbReference type="Proteomes" id="UP000030693"/>
    </source>
</evidence>
<dbReference type="FunFam" id="3.40.50.300:FF:000191">
    <property type="entry name" value="Pre-mRNA-splicing factor ATP-dependent RNA helicase"/>
    <property type="match status" value="1"/>
</dbReference>
<dbReference type="InterPro" id="IPR048333">
    <property type="entry name" value="HA2_WH"/>
</dbReference>
<feature type="region of interest" description="Disordered" evidence="9">
    <location>
        <begin position="201"/>
        <end position="238"/>
    </location>
</feature>
<dbReference type="PROSITE" id="PS51192">
    <property type="entry name" value="HELICASE_ATP_BIND_1"/>
    <property type="match status" value="1"/>
</dbReference>
<dbReference type="Proteomes" id="UP000030693">
    <property type="component" value="Unassembled WGS sequence"/>
</dbReference>
<keyword evidence="7" id="KW-0508">mRNA splicing</keyword>
<dbReference type="CDD" id="cd18791">
    <property type="entry name" value="SF2_C_RHA"/>
    <property type="match status" value="1"/>
</dbReference>
<reference evidence="12" key="1">
    <citation type="submission" date="2013-04" db="EMBL/GenBank/DDBJ databases">
        <title>The Genome Sequence of Fonticula alba ATCC 38817.</title>
        <authorList>
            <consortium name="The Broad Institute Genomics Platform"/>
            <person name="Russ C."/>
            <person name="Cuomo C."/>
            <person name="Burger G."/>
            <person name="Gray M.W."/>
            <person name="Holland P.W.H."/>
            <person name="King N."/>
            <person name="Lang F.B.F."/>
            <person name="Roger A.J."/>
            <person name="Ruiz-Trillo I."/>
            <person name="Brown M."/>
            <person name="Walker B."/>
            <person name="Young S."/>
            <person name="Zeng Q."/>
            <person name="Gargeya S."/>
            <person name="Fitzgerald M."/>
            <person name="Haas B."/>
            <person name="Abouelleil A."/>
            <person name="Allen A.W."/>
            <person name="Alvarado L."/>
            <person name="Arachchi H.M."/>
            <person name="Berlin A.M."/>
            <person name="Chapman S.B."/>
            <person name="Gainer-Dewar J."/>
            <person name="Goldberg J."/>
            <person name="Griggs A."/>
            <person name="Gujja S."/>
            <person name="Hansen M."/>
            <person name="Howarth C."/>
            <person name="Imamovic A."/>
            <person name="Ireland A."/>
            <person name="Larimer J."/>
            <person name="McCowan C."/>
            <person name="Murphy C."/>
            <person name="Pearson M."/>
            <person name="Poon T.W."/>
            <person name="Priest M."/>
            <person name="Roberts A."/>
            <person name="Saif S."/>
            <person name="Shea T."/>
            <person name="Sisk P."/>
            <person name="Sykes S."/>
            <person name="Wortman J."/>
            <person name="Nusbaum C."/>
            <person name="Birren B."/>
        </authorList>
    </citation>
    <scope>NUCLEOTIDE SEQUENCE [LARGE SCALE GENOMIC DNA]</scope>
    <source>
        <strain evidence="12">ATCC 38817</strain>
    </source>
</reference>
<dbReference type="AlphaFoldDB" id="A0A058Z5P5"/>
<evidence type="ECO:0000256" key="9">
    <source>
        <dbReference type="SAM" id="MobiDB-lite"/>
    </source>
</evidence>
<protein>
    <recommendedName>
        <fullName evidence="1">RNA helicase</fullName>
        <ecNumber evidence="1">3.6.4.13</ecNumber>
    </recommendedName>
</protein>
<dbReference type="SMART" id="SM00487">
    <property type="entry name" value="DEXDc"/>
    <property type="match status" value="1"/>
</dbReference>
<dbReference type="Gene3D" id="3.40.50.300">
    <property type="entry name" value="P-loop containing nucleotide triphosphate hydrolases"/>
    <property type="match status" value="2"/>
</dbReference>
<feature type="region of interest" description="Disordered" evidence="9">
    <location>
        <begin position="82"/>
        <end position="188"/>
    </location>
</feature>
<gene>
    <name evidence="12" type="ORF">H696_03690</name>
</gene>
<dbReference type="eggNOG" id="KOG0922">
    <property type="taxonomic scope" value="Eukaryota"/>
</dbReference>
<dbReference type="Pfam" id="PF21010">
    <property type="entry name" value="HA2_C"/>
    <property type="match status" value="1"/>
</dbReference>
<dbReference type="PANTHER" id="PTHR18934">
    <property type="entry name" value="ATP-DEPENDENT RNA HELICASE"/>
    <property type="match status" value="1"/>
</dbReference>
<dbReference type="GO" id="GO:0016787">
    <property type="term" value="F:hydrolase activity"/>
    <property type="evidence" value="ECO:0007669"/>
    <property type="project" value="UniProtKB-KW"/>
</dbReference>
<evidence type="ECO:0000256" key="6">
    <source>
        <dbReference type="ARBA" id="ARBA00022840"/>
    </source>
</evidence>
<evidence type="ECO:0000256" key="5">
    <source>
        <dbReference type="ARBA" id="ARBA00022806"/>
    </source>
</evidence>